<sequence>MMNRIGHVCLMATYNEWMNANIYEAAKSLSDEELSVDRKAYFGSILGTLNHLVAGDTIWLKRFAEHPANYSDLEPIRQLPAPKSLNHLAFSNIRDLSAHRVWLDSIIVEWSLSMTEADLDHDLSYASMTGVPSHRSFYGLVMHFFNHQTHHRGQVTTLLSQAGVEIGNTDLVVLIPSEPWLQ</sequence>
<keyword evidence="2 3" id="KW-0479">Metal-binding</keyword>
<protein>
    <recommendedName>
        <fullName evidence="6">Damage-inducible protein DinB</fullName>
    </recommendedName>
</protein>
<dbReference type="Pfam" id="PF05163">
    <property type="entry name" value="DinB"/>
    <property type="match status" value="1"/>
</dbReference>
<evidence type="ECO:0008006" key="6">
    <source>
        <dbReference type="Google" id="ProtNLM"/>
    </source>
</evidence>
<feature type="binding site" evidence="3">
    <location>
        <position position="151"/>
    </location>
    <ligand>
        <name>a divalent metal cation</name>
        <dbReference type="ChEBI" id="CHEBI:60240"/>
    </ligand>
</feature>
<comment type="similarity">
    <text evidence="1">Belongs to the DinB family.</text>
</comment>
<evidence type="ECO:0000256" key="3">
    <source>
        <dbReference type="PIRSR" id="PIRSR607837-1"/>
    </source>
</evidence>
<name>A0AA94EK72_9PSED</name>
<evidence type="ECO:0000256" key="2">
    <source>
        <dbReference type="ARBA" id="ARBA00022723"/>
    </source>
</evidence>
<gene>
    <name evidence="4" type="ORF">A9HBioS_4353</name>
</gene>
<accession>A0AA94EK72</accession>
<dbReference type="Proteomes" id="UP000288002">
    <property type="component" value="Unassembled WGS sequence"/>
</dbReference>
<dbReference type="GO" id="GO:0046872">
    <property type="term" value="F:metal ion binding"/>
    <property type="evidence" value="ECO:0007669"/>
    <property type="project" value="UniProtKB-KW"/>
</dbReference>
<dbReference type="InterPro" id="IPR034660">
    <property type="entry name" value="DinB/YfiT-like"/>
</dbReference>
<feature type="binding site" evidence="3">
    <location>
        <position position="147"/>
    </location>
    <ligand>
        <name>a divalent metal cation</name>
        <dbReference type="ChEBI" id="CHEBI:60240"/>
    </ligand>
</feature>
<dbReference type="PANTHER" id="PTHR37302">
    <property type="entry name" value="SLR1116 PROTEIN"/>
    <property type="match status" value="1"/>
</dbReference>
<evidence type="ECO:0000256" key="1">
    <source>
        <dbReference type="ARBA" id="ARBA00008635"/>
    </source>
</evidence>
<dbReference type="InterPro" id="IPR007837">
    <property type="entry name" value="DinB"/>
</dbReference>
<evidence type="ECO:0000313" key="4">
    <source>
        <dbReference type="EMBL" id="RVD75801.1"/>
    </source>
</evidence>
<dbReference type="EMBL" id="MKWS01000016">
    <property type="protein sequence ID" value="RVD75801.1"/>
    <property type="molecule type" value="Genomic_DNA"/>
</dbReference>
<reference evidence="4 5" key="1">
    <citation type="submission" date="2016-10" db="EMBL/GenBank/DDBJ databases">
        <title>Search of new enzymes for the oxidation of sulfur compounds.</title>
        <authorList>
            <person name="Novo A."/>
            <person name="Moreira I.S."/>
            <person name="Castro P.M."/>
        </authorList>
    </citation>
    <scope>NUCLEOTIDE SEQUENCE [LARGE SCALE GENOMIC DNA]</scope>
    <source>
        <strain evidence="4 5">A9</strain>
    </source>
</reference>
<dbReference type="Gene3D" id="1.20.120.450">
    <property type="entry name" value="dinb family like domain"/>
    <property type="match status" value="1"/>
</dbReference>
<comment type="caution">
    <text evidence="4">The sequence shown here is derived from an EMBL/GenBank/DDBJ whole genome shotgun (WGS) entry which is preliminary data.</text>
</comment>
<feature type="binding site" evidence="3">
    <location>
        <position position="51"/>
    </location>
    <ligand>
        <name>a divalent metal cation</name>
        <dbReference type="ChEBI" id="CHEBI:60240"/>
    </ligand>
</feature>
<dbReference type="SUPFAM" id="SSF109854">
    <property type="entry name" value="DinB/YfiT-like putative metalloenzymes"/>
    <property type="match status" value="1"/>
</dbReference>
<dbReference type="AlphaFoldDB" id="A0AA94EK72"/>
<organism evidence="4 5">
    <name type="scientific">Pseudomonas koreensis</name>
    <dbReference type="NCBI Taxonomy" id="198620"/>
    <lineage>
        <taxon>Bacteria</taxon>
        <taxon>Pseudomonadati</taxon>
        <taxon>Pseudomonadota</taxon>
        <taxon>Gammaproteobacteria</taxon>
        <taxon>Pseudomonadales</taxon>
        <taxon>Pseudomonadaceae</taxon>
        <taxon>Pseudomonas</taxon>
    </lineage>
</organism>
<dbReference type="PANTHER" id="PTHR37302:SF1">
    <property type="entry name" value="PROTEIN DINB"/>
    <property type="match status" value="1"/>
</dbReference>
<proteinExistence type="inferred from homology"/>
<evidence type="ECO:0000313" key="5">
    <source>
        <dbReference type="Proteomes" id="UP000288002"/>
    </source>
</evidence>